<dbReference type="RefSeq" id="WP_014959133.1">
    <property type="nucleotide sequence ID" value="NC_018645.1"/>
</dbReference>
<dbReference type="GO" id="GO:0016779">
    <property type="term" value="F:nucleotidyltransferase activity"/>
    <property type="evidence" value="ECO:0007669"/>
    <property type="project" value="UniProtKB-KW"/>
</dbReference>
<name>K0NMS3_DESTT</name>
<reference evidence="4 5" key="1">
    <citation type="journal article" date="2013" name="Environ. Microbiol.">
        <title>Complete genome, catabolic sub-proteomes and key-metabolites of Desulfobacula toluolica Tol2, a marine, aromatic compound-degrading, sulfate-reducing bacterium.</title>
        <authorList>
            <person name="Wohlbrand L."/>
            <person name="Jacob J.H."/>
            <person name="Kube M."/>
            <person name="Mussmann M."/>
            <person name="Jarling R."/>
            <person name="Beck A."/>
            <person name="Amann R."/>
            <person name="Wilkes H."/>
            <person name="Reinhardt R."/>
            <person name="Rabus R."/>
        </authorList>
    </citation>
    <scope>NUCLEOTIDE SEQUENCE [LARGE SCALE GENOMIC DNA]</scope>
    <source>
        <strain evidence="5">DSM 7467 / Tol2</strain>
    </source>
</reference>
<dbReference type="OrthoDB" id="9801810at2"/>
<dbReference type="AlphaFoldDB" id="K0NMS3"/>
<dbReference type="InterPro" id="IPR029044">
    <property type="entry name" value="Nucleotide-diphossugar_trans"/>
</dbReference>
<dbReference type="Pfam" id="PF00483">
    <property type="entry name" value="NTP_transferase"/>
    <property type="match status" value="1"/>
</dbReference>
<dbReference type="PATRIC" id="fig|651182.5.peg.4471"/>
<keyword evidence="2" id="KW-0548">Nucleotidyltransferase</keyword>
<evidence type="ECO:0000259" key="3">
    <source>
        <dbReference type="Pfam" id="PF00483"/>
    </source>
</evidence>
<dbReference type="EMBL" id="FO203503">
    <property type="protein sequence ID" value="CCK81950.1"/>
    <property type="molecule type" value="Genomic_DNA"/>
</dbReference>
<dbReference type="InterPro" id="IPR005835">
    <property type="entry name" value="NTP_transferase_dom"/>
</dbReference>
<dbReference type="SUPFAM" id="SSF53448">
    <property type="entry name" value="Nucleotide-diphospho-sugar transferases"/>
    <property type="match status" value="1"/>
</dbReference>
<accession>K0NMS3</accession>
<evidence type="ECO:0000256" key="2">
    <source>
        <dbReference type="ARBA" id="ARBA00022695"/>
    </source>
</evidence>
<dbReference type="KEGG" id="dto:TOL2_C37940"/>
<evidence type="ECO:0000313" key="4">
    <source>
        <dbReference type="EMBL" id="CCK81950.1"/>
    </source>
</evidence>
<protein>
    <submittedName>
        <fullName evidence="4">Predicted CTP:phosphocholine cytidyltransferase</fullName>
    </submittedName>
</protein>
<keyword evidence="1 4" id="KW-0808">Transferase</keyword>
<dbReference type="InterPro" id="IPR050065">
    <property type="entry name" value="GlmU-like"/>
</dbReference>
<dbReference type="PANTHER" id="PTHR43584">
    <property type="entry name" value="NUCLEOTIDYL TRANSFERASE"/>
    <property type="match status" value="1"/>
</dbReference>
<evidence type="ECO:0000313" key="5">
    <source>
        <dbReference type="Proteomes" id="UP000007347"/>
    </source>
</evidence>
<dbReference type="HOGENOM" id="CLU_029499_5_0_7"/>
<gene>
    <name evidence="4" type="ordered locus">TOL2_C37940</name>
</gene>
<dbReference type="CDD" id="cd02523">
    <property type="entry name" value="PC_cytidylyltransferase"/>
    <property type="match status" value="1"/>
</dbReference>
<dbReference type="Proteomes" id="UP000007347">
    <property type="component" value="Chromosome"/>
</dbReference>
<feature type="domain" description="Nucleotidyl transferase" evidence="3">
    <location>
        <begin position="17"/>
        <end position="126"/>
    </location>
</feature>
<dbReference type="Gene3D" id="3.90.550.10">
    <property type="entry name" value="Spore Coat Polysaccharide Biosynthesis Protein SpsA, Chain A"/>
    <property type="match status" value="1"/>
</dbReference>
<organism evidence="4 5">
    <name type="scientific">Desulfobacula toluolica (strain DSM 7467 / Tol2)</name>
    <dbReference type="NCBI Taxonomy" id="651182"/>
    <lineage>
        <taxon>Bacteria</taxon>
        <taxon>Pseudomonadati</taxon>
        <taxon>Thermodesulfobacteriota</taxon>
        <taxon>Desulfobacteria</taxon>
        <taxon>Desulfobacterales</taxon>
        <taxon>Desulfobacteraceae</taxon>
        <taxon>Desulfobacula</taxon>
    </lineage>
</organism>
<keyword evidence="5" id="KW-1185">Reference proteome</keyword>
<evidence type="ECO:0000256" key="1">
    <source>
        <dbReference type="ARBA" id="ARBA00022679"/>
    </source>
</evidence>
<dbReference type="STRING" id="651182.TOL2_C37940"/>
<sequence>MIEQRNYYKEKKRITTALLLAAGTGSRLLPLTKNSPKCMTMVNEFSILERLTKNLNQNGFKRLVVVTGHLEDCIRNFLEDRAGNLKIEYVFSPLYKTTNNIYSLWMARKIINEPFMLIESDLVFDTLLLKDMLYPDRIAVASIKPWLNGSTVTLNQSNHVDAFHSSTVASSNKTKYKTVNIYSLSLASWDRVVHMLNQYVLAGRVNDYYEAVFEKMVAKNQLSLKAVFFDGKPWYEVDTIDDLTIAEQLFPSQVNQKPYFGDINTDDLIIPLMPACKSTLKGQFSATSRL</sequence>
<dbReference type="PANTHER" id="PTHR43584:SF5">
    <property type="entry name" value="PROTEIN LICC"/>
    <property type="match status" value="1"/>
</dbReference>
<proteinExistence type="predicted"/>